<evidence type="ECO:0000313" key="1">
    <source>
        <dbReference type="EMBL" id="SMP17228.1"/>
    </source>
</evidence>
<protein>
    <submittedName>
        <fullName evidence="1">Uncharacterized protein</fullName>
    </submittedName>
</protein>
<keyword evidence="2" id="KW-1185">Reference proteome</keyword>
<organism evidence="1 2">
    <name type="scientific">Shimia sagamensis</name>
    <dbReference type="NCBI Taxonomy" id="1566352"/>
    <lineage>
        <taxon>Bacteria</taxon>
        <taxon>Pseudomonadati</taxon>
        <taxon>Pseudomonadota</taxon>
        <taxon>Alphaproteobacteria</taxon>
        <taxon>Rhodobacterales</taxon>
        <taxon>Roseobacteraceae</taxon>
    </lineage>
</organism>
<evidence type="ECO:0000313" key="2">
    <source>
        <dbReference type="Proteomes" id="UP001157961"/>
    </source>
</evidence>
<gene>
    <name evidence="1" type="ORF">SAMN06265373_103115</name>
</gene>
<name>A0ABY1NUI6_9RHOB</name>
<comment type="caution">
    <text evidence="1">The sequence shown here is derived from an EMBL/GenBank/DDBJ whole genome shotgun (WGS) entry which is preliminary data.</text>
</comment>
<dbReference type="EMBL" id="FXTY01000003">
    <property type="protein sequence ID" value="SMP17228.1"/>
    <property type="molecule type" value="Genomic_DNA"/>
</dbReference>
<dbReference type="Proteomes" id="UP001157961">
    <property type="component" value="Unassembled WGS sequence"/>
</dbReference>
<reference evidence="1 2" key="1">
    <citation type="submission" date="2017-05" db="EMBL/GenBank/DDBJ databases">
        <authorList>
            <person name="Varghese N."/>
            <person name="Submissions S."/>
        </authorList>
    </citation>
    <scope>NUCLEOTIDE SEQUENCE [LARGE SCALE GENOMIC DNA]</scope>
    <source>
        <strain evidence="1 2">DSM 29734</strain>
    </source>
</reference>
<sequence length="44" mass="5115">MLLTFGQCVQISSNIDRLNERNLLHMQEIGTSAKQSHYRCYTDV</sequence>
<accession>A0ABY1NUI6</accession>
<proteinExistence type="predicted"/>